<name>A0ACB9NWY0_9MYRT</name>
<keyword evidence="2" id="KW-1185">Reference proteome</keyword>
<sequence length="720" mass="78864">MAIHICAVMLILGLLLSVPASGQAVTEAPMAKSGCAETCGDVTIPFPFGIGAGCFLDEWYEIDCPESSNSSLPVLKRTNLKVLEISLPPNFWTAAEAGPPAGVIQVDYPIISNSSCTGNGTVDHVSLIGSPFYFYNISLTVVGCNVSALVSTSKSEKYGCGCTSGCGEDYSSIQYGAFRPDGRCCQINIPSYLQEFKVDFTDGGGGNCSYALIGGEQSLQNESLGDVFAHKSISVLLSWGIPANQSVDLLGTSVVSPNYIYGQVGGYFTCNNLSLPGLFTCSCYYSNVGNPFLKGGCLDVCSFQNCPYIHYGKRKSAKPVIAIGSALGGILFLSCVWWLFKFIRKWRDLMIKKKNFKRNGGLLLEQQLNSPEGSVEKSKIFTSTELQIATENFNKSRILGRGGQGTVYKGMLTDGRIVAIKRSTAVDEGKLEQFINEVFILSLINHRNIVNLLGCCLETKVPLLVYEFIPNGTLYRYLHGPNEEFIVTWEIRLRIATEVAGAVAYLHSAASMPIFHRDIKSSNILLDEKYRAKIADFGTSKSVSLDQTHVTTLVQGTFGYLDPEYFQSSQFTDKSDVYSFGVVLVELLTGQRPVSLTGEREGRSLVTYFVDSMEENQLLEILDPEVMKHDGKESIKRVALLAERCLKLNGRNRPSMKEVAAELEEVRRITFPSIVLQNQGSNMSAVPEYRDNFSADGTGFDSGEIEQSVNKETLPVTTSW</sequence>
<proteinExistence type="predicted"/>
<protein>
    <submittedName>
        <fullName evidence="1">Uncharacterized protein</fullName>
    </submittedName>
</protein>
<gene>
    <name evidence="1" type="ORF">MLD38_025915</name>
</gene>
<evidence type="ECO:0000313" key="1">
    <source>
        <dbReference type="EMBL" id="KAI4341157.1"/>
    </source>
</evidence>
<reference evidence="2" key="1">
    <citation type="journal article" date="2023" name="Front. Plant Sci.">
        <title>Chromosomal-level genome assembly of Melastoma candidum provides insights into trichome evolution.</title>
        <authorList>
            <person name="Zhong Y."/>
            <person name="Wu W."/>
            <person name="Sun C."/>
            <person name="Zou P."/>
            <person name="Liu Y."/>
            <person name="Dai S."/>
            <person name="Zhou R."/>
        </authorList>
    </citation>
    <scope>NUCLEOTIDE SEQUENCE [LARGE SCALE GENOMIC DNA]</scope>
</reference>
<dbReference type="EMBL" id="CM042886">
    <property type="protein sequence ID" value="KAI4341157.1"/>
    <property type="molecule type" value="Genomic_DNA"/>
</dbReference>
<comment type="caution">
    <text evidence="1">The sequence shown here is derived from an EMBL/GenBank/DDBJ whole genome shotgun (WGS) entry which is preliminary data.</text>
</comment>
<accession>A0ACB9NWY0</accession>
<dbReference type="Proteomes" id="UP001057402">
    <property type="component" value="Chromosome 7"/>
</dbReference>
<evidence type="ECO:0000313" key="2">
    <source>
        <dbReference type="Proteomes" id="UP001057402"/>
    </source>
</evidence>
<organism evidence="1 2">
    <name type="scientific">Melastoma candidum</name>
    <dbReference type="NCBI Taxonomy" id="119954"/>
    <lineage>
        <taxon>Eukaryota</taxon>
        <taxon>Viridiplantae</taxon>
        <taxon>Streptophyta</taxon>
        <taxon>Embryophyta</taxon>
        <taxon>Tracheophyta</taxon>
        <taxon>Spermatophyta</taxon>
        <taxon>Magnoliopsida</taxon>
        <taxon>eudicotyledons</taxon>
        <taxon>Gunneridae</taxon>
        <taxon>Pentapetalae</taxon>
        <taxon>rosids</taxon>
        <taxon>malvids</taxon>
        <taxon>Myrtales</taxon>
        <taxon>Melastomataceae</taxon>
        <taxon>Melastomatoideae</taxon>
        <taxon>Melastomateae</taxon>
        <taxon>Melastoma</taxon>
    </lineage>
</organism>